<feature type="binding site" evidence="18">
    <location>
        <position position="385"/>
    </location>
    <ligand>
        <name>acetyl-CoA</name>
        <dbReference type="ChEBI" id="CHEBI:57288"/>
    </ligand>
</feature>
<sequence length="457" mass="48604">MAETKVTALILAAGKGTRMRSPRAKVLQTLLGEPMLFYVYEALKPLVRENILTVVGHDADTVRAAFPDMADRFVMQKEQLGTGHALQVSWDALQKTGATHCLVINGDTPLVTTEALDRLMAAQGCCDLAFTTITPRDAGAFGRVVRDPERRVAAIVEAKDYDLNRHGPVTGEVNAGVYLLKLETMGPLLSRLSNENKSGEYYITDLVELAVAAGLSVEGVQAGDDLSLMGINSPRELITAENALRRQIVEELLDDGVLIHNPDTVIIGPRATVEPGAEIFGHCEIYGDSFVTAGAKLGSYNYILDSRFATGCVVRQFNHIEGASVGEGAQVGPYTRLRPGAVLERDARAGNFVEMKKARLGEGAKAGHLTYLGDAEVGAGANIGAGTITCNYDGKNKFVTTIGEGAFIGSNTALVAPVTVGRDALVGAGSTITKDVPEGQAGIARGKQVNIKRRLKK</sequence>
<feature type="binding site" evidence="18">
    <location>
        <position position="445"/>
    </location>
    <ligand>
        <name>acetyl-CoA</name>
        <dbReference type="ChEBI" id="CHEBI:57288"/>
    </ligand>
</feature>
<dbReference type="InterPro" id="IPR018357">
    <property type="entry name" value="Hexapep_transf_CS"/>
</dbReference>
<dbReference type="PROSITE" id="PS00101">
    <property type="entry name" value="HEXAPEP_TRANSFERASES"/>
    <property type="match status" value="1"/>
</dbReference>
<dbReference type="InterPro" id="IPR038009">
    <property type="entry name" value="GlmU_C_LbH"/>
</dbReference>
<accession>A0ABM8ASZ7</accession>
<comment type="caution">
    <text evidence="18">Lacks conserved residue(s) required for the propagation of feature annotation.</text>
</comment>
<evidence type="ECO:0000256" key="9">
    <source>
        <dbReference type="ARBA" id="ARBA00022842"/>
    </source>
</evidence>
<evidence type="ECO:0000256" key="10">
    <source>
        <dbReference type="ARBA" id="ARBA00022960"/>
    </source>
</evidence>
<feature type="binding site" evidence="18">
    <location>
        <begin position="81"/>
        <end position="82"/>
    </location>
    <ligand>
        <name>UDP-N-acetyl-alpha-D-glucosamine</name>
        <dbReference type="ChEBI" id="CHEBI:57705"/>
    </ligand>
</feature>
<feature type="binding site" evidence="18">
    <location>
        <position position="382"/>
    </location>
    <ligand>
        <name>UDP-N-acetyl-alpha-D-glucosamine</name>
        <dbReference type="ChEBI" id="CHEBI:57705"/>
    </ligand>
</feature>
<keyword evidence="10 18" id="KW-0133">Cell shape</keyword>
<feature type="binding site" evidence="18">
    <location>
        <position position="232"/>
    </location>
    <ligand>
        <name>Mg(2+)</name>
        <dbReference type="ChEBI" id="CHEBI:18420"/>
    </ligand>
</feature>
<evidence type="ECO:0000256" key="1">
    <source>
        <dbReference type="ARBA" id="ARBA00004496"/>
    </source>
</evidence>
<dbReference type="CDD" id="cd02540">
    <property type="entry name" value="GT2_GlmU_N_bac"/>
    <property type="match status" value="1"/>
</dbReference>
<evidence type="ECO:0000256" key="5">
    <source>
        <dbReference type="ARBA" id="ARBA00022679"/>
    </source>
</evidence>
<dbReference type="Gene3D" id="2.160.10.10">
    <property type="entry name" value="Hexapeptide repeat proteins"/>
    <property type="match status" value="1"/>
</dbReference>
<evidence type="ECO:0000256" key="15">
    <source>
        <dbReference type="ARBA" id="ARBA00048247"/>
    </source>
</evidence>
<comment type="similarity">
    <text evidence="3 18">In the N-terminal section; belongs to the N-acetylglucosamine-1-phosphate uridyltransferase family.</text>
</comment>
<evidence type="ECO:0000256" key="3">
    <source>
        <dbReference type="ARBA" id="ARBA00007947"/>
    </source>
</evidence>
<dbReference type="NCBIfam" id="NF010936">
    <property type="entry name" value="PRK14356.1"/>
    <property type="match status" value="1"/>
</dbReference>
<feature type="binding site" evidence="18">
    <location>
        <position position="371"/>
    </location>
    <ligand>
        <name>UDP-N-acetyl-alpha-D-glucosamine</name>
        <dbReference type="ChEBI" id="CHEBI:57705"/>
    </ligand>
</feature>
<evidence type="ECO:0000313" key="21">
    <source>
        <dbReference type="Proteomes" id="UP001061361"/>
    </source>
</evidence>
<feature type="binding site" evidence="18">
    <location>
        <begin position="11"/>
        <end position="14"/>
    </location>
    <ligand>
        <name>UDP-N-acetyl-alpha-D-glucosamine</name>
        <dbReference type="ChEBI" id="CHEBI:57705"/>
    </ligand>
</feature>
<keyword evidence="14 18" id="KW-0961">Cell wall biogenesis/degradation</keyword>
<dbReference type="Pfam" id="PF00132">
    <property type="entry name" value="Hexapep"/>
    <property type="match status" value="1"/>
</dbReference>
<dbReference type="InterPro" id="IPR011004">
    <property type="entry name" value="Trimer_LpxA-like_sf"/>
</dbReference>
<keyword evidence="8 18" id="KW-0677">Repeat</keyword>
<feature type="region of interest" description="Pyrophosphorylase" evidence="18">
    <location>
        <begin position="1"/>
        <end position="234"/>
    </location>
</feature>
<proteinExistence type="inferred from homology"/>
<feature type="binding site" evidence="18">
    <location>
        <position position="142"/>
    </location>
    <ligand>
        <name>UDP-N-acetyl-alpha-D-glucosamine</name>
        <dbReference type="ChEBI" id="CHEBI:57705"/>
    </ligand>
</feature>
<organism evidence="20 21">
    <name type="scientific">Pseudodesulfovibrio portus</name>
    <dbReference type="NCBI Taxonomy" id="231439"/>
    <lineage>
        <taxon>Bacteria</taxon>
        <taxon>Pseudomonadati</taxon>
        <taxon>Thermodesulfobacteriota</taxon>
        <taxon>Desulfovibrionia</taxon>
        <taxon>Desulfovibrionales</taxon>
        <taxon>Desulfovibrionaceae</taxon>
    </lineage>
</organism>
<evidence type="ECO:0000256" key="16">
    <source>
        <dbReference type="ARBA" id="ARBA00048493"/>
    </source>
</evidence>
<dbReference type="InterPro" id="IPR050065">
    <property type="entry name" value="GlmU-like"/>
</dbReference>
<feature type="active site" description="Proton acceptor" evidence="18">
    <location>
        <position position="368"/>
    </location>
</feature>
<dbReference type="InterPro" id="IPR029044">
    <property type="entry name" value="Nucleotide-diphossugar_trans"/>
</dbReference>
<feature type="binding site" evidence="18">
    <location>
        <position position="428"/>
    </location>
    <ligand>
        <name>acetyl-CoA</name>
        <dbReference type="ChEBI" id="CHEBI:57288"/>
    </ligand>
</feature>
<evidence type="ECO:0000256" key="11">
    <source>
        <dbReference type="ARBA" id="ARBA00022984"/>
    </source>
</evidence>
<evidence type="ECO:0000256" key="17">
    <source>
        <dbReference type="ARBA" id="ARBA00049628"/>
    </source>
</evidence>
<dbReference type="Gene3D" id="3.90.550.10">
    <property type="entry name" value="Spore Coat Polysaccharide Biosynthesis Protein SpsA, Chain A"/>
    <property type="match status" value="1"/>
</dbReference>
<feature type="binding site" evidence="18">
    <location>
        <position position="76"/>
    </location>
    <ligand>
        <name>UDP-N-acetyl-alpha-D-glucosamine</name>
        <dbReference type="ChEBI" id="CHEBI:57705"/>
    </ligand>
</feature>
<dbReference type="PANTHER" id="PTHR43584">
    <property type="entry name" value="NUCLEOTIDYL TRANSFERASE"/>
    <property type="match status" value="1"/>
</dbReference>
<feature type="binding site" evidence="18">
    <location>
        <position position="174"/>
    </location>
    <ligand>
        <name>UDP-N-acetyl-alpha-D-glucosamine</name>
        <dbReference type="ChEBI" id="CHEBI:57705"/>
    </ligand>
</feature>
<feature type="binding site" evidence="18">
    <location>
        <position position="25"/>
    </location>
    <ligand>
        <name>UDP-N-acetyl-alpha-D-glucosamine</name>
        <dbReference type="ChEBI" id="CHEBI:57705"/>
    </ligand>
</feature>
<comment type="catalytic activity">
    <reaction evidence="16 18">
        <text>N-acetyl-alpha-D-glucosamine 1-phosphate + UTP + H(+) = UDP-N-acetyl-alpha-D-glucosamine + diphosphate</text>
        <dbReference type="Rhea" id="RHEA:13509"/>
        <dbReference type="ChEBI" id="CHEBI:15378"/>
        <dbReference type="ChEBI" id="CHEBI:33019"/>
        <dbReference type="ChEBI" id="CHEBI:46398"/>
        <dbReference type="ChEBI" id="CHEBI:57705"/>
        <dbReference type="ChEBI" id="CHEBI:57776"/>
        <dbReference type="EC" id="2.7.7.23"/>
    </reaction>
</comment>
<gene>
    <name evidence="18 20" type="primary">glmU</name>
    <name evidence="20" type="ORF">JCM14722_21080</name>
</gene>
<evidence type="ECO:0000313" key="20">
    <source>
        <dbReference type="EMBL" id="BDQ34566.1"/>
    </source>
</evidence>
<feature type="region of interest" description="Linker" evidence="18">
    <location>
        <begin position="235"/>
        <end position="255"/>
    </location>
</feature>
<feature type="binding site" evidence="18">
    <location>
        <position position="157"/>
    </location>
    <ligand>
        <name>UDP-N-acetyl-alpha-D-glucosamine</name>
        <dbReference type="ChEBI" id="CHEBI:57705"/>
    </ligand>
</feature>
<keyword evidence="5 18" id="KW-0808">Transferase</keyword>
<comment type="function">
    <text evidence="17 18">Catalyzes the last two sequential reactions in the de novo biosynthetic pathway for UDP-N-acetylglucosamine (UDP-GlcNAc). The C-terminal domain catalyzes the transfer of acetyl group from acetyl coenzyme A to glucosamine-1-phosphate (GlcN-1-P) to produce N-acetylglucosamine-1-phosphate (GlcNAc-1-P), which is converted into UDP-GlcNAc by the transfer of uridine 5-monophosphate (from uridine 5-triphosphate), a reaction catalyzed by the N-terminal domain.</text>
</comment>
<keyword evidence="6 18" id="KW-0548">Nucleotidyltransferase</keyword>
<feature type="binding site" evidence="18">
    <location>
        <position position="338"/>
    </location>
    <ligand>
        <name>UDP-N-acetyl-alpha-D-glucosamine</name>
        <dbReference type="ChEBI" id="CHEBI:57705"/>
    </ligand>
</feature>
<keyword evidence="4 18" id="KW-0963">Cytoplasm</keyword>
<keyword evidence="13 18" id="KW-0012">Acyltransferase</keyword>
<feature type="domain" description="MobA-like NTP transferase" evidence="19">
    <location>
        <begin position="8"/>
        <end position="127"/>
    </location>
</feature>
<reference evidence="20" key="1">
    <citation type="submission" date="2022-08" db="EMBL/GenBank/DDBJ databases">
        <title>Genome Sequence of the sulphate-reducing bacterium, Pseudodesulfovibrio portus JCM14722.</title>
        <authorList>
            <person name="Kondo R."/>
            <person name="Kataoka T."/>
        </authorList>
    </citation>
    <scope>NUCLEOTIDE SEQUENCE</scope>
    <source>
        <strain evidence="20">JCM 14722</strain>
    </source>
</reference>
<comment type="pathway">
    <text evidence="18">Nucleotide-sugar biosynthesis; UDP-N-acetyl-alpha-D-glucosamine biosynthesis; UDP-N-acetyl-alpha-D-glucosamine from N-acetyl-alpha-D-glucosamine 1-phosphate: step 1/1.</text>
</comment>
<dbReference type="NCBIfam" id="TIGR01173">
    <property type="entry name" value="glmU"/>
    <property type="match status" value="1"/>
</dbReference>
<dbReference type="EC" id="2.7.7.23" evidence="18"/>
<feature type="binding site" evidence="18">
    <location>
        <position position="107"/>
    </location>
    <ligand>
        <name>Mg(2+)</name>
        <dbReference type="ChEBI" id="CHEBI:18420"/>
    </ligand>
</feature>
<keyword evidence="12 18" id="KW-0511">Multifunctional enzyme</keyword>
<feature type="region of interest" description="N-acetyltransferase" evidence="18">
    <location>
        <begin position="256"/>
        <end position="457"/>
    </location>
</feature>
<keyword evidence="11 18" id="KW-0573">Peptidoglycan synthesis</keyword>
<comment type="pathway">
    <text evidence="18">Bacterial outer membrane biogenesis; LPS lipid A biosynthesis.</text>
</comment>
<evidence type="ECO:0000259" key="19">
    <source>
        <dbReference type="Pfam" id="PF12804"/>
    </source>
</evidence>
<comment type="subunit">
    <text evidence="18">Homotrimer.</text>
</comment>
<evidence type="ECO:0000256" key="8">
    <source>
        <dbReference type="ARBA" id="ARBA00022737"/>
    </source>
</evidence>
<comment type="catalytic activity">
    <reaction evidence="15 18">
        <text>alpha-D-glucosamine 1-phosphate + acetyl-CoA = N-acetyl-alpha-D-glucosamine 1-phosphate + CoA + H(+)</text>
        <dbReference type="Rhea" id="RHEA:13725"/>
        <dbReference type="ChEBI" id="CHEBI:15378"/>
        <dbReference type="ChEBI" id="CHEBI:57287"/>
        <dbReference type="ChEBI" id="CHEBI:57288"/>
        <dbReference type="ChEBI" id="CHEBI:57776"/>
        <dbReference type="ChEBI" id="CHEBI:58516"/>
        <dbReference type="EC" id="2.3.1.157"/>
    </reaction>
</comment>
<evidence type="ECO:0000256" key="14">
    <source>
        <dbReference type="ARBA" id="ARBA00023316"/>
    </source>
</evidence>
<dbReference type="SUPFAM" id="SSF53448">
    <property type="entry name" value="Nucleotide-diphospho-sugar transferases"/>
    <property type="match status" value="1"/>
</dbReference>
<keyword evidence="9 18" id="KW-0460">Magnesium</keyword>
<evidence type="ECO:0000256" key="7">
    <source>
        <dbReference type="ARBA" id="ARBA00022723"/>
    </source>
</evidence>
<evidence type="ECO:0000256" key="18">
    <source>
        <dbReference type="HAMAP-Rule" id="MF_01631"/>
    </source>
</evidence>
<feature type="binding site" evidence="18">
    <location>
        <position position="356"/>
    </location>
    <ligand>
        <name>UDP-N-acetyl-alpha-D-glucosamine</name>
        <dbReference type="ChEBI" id="CHEBI:57705"/>
    </ligand>
</feature>
<comment type="subcellular location">
    <subcellularLocation>
        <location evidence="1 18">Cytoplasm</location>
    </subcellularLocation>
</comment>
<dbReference type="EMBL" id="AP026708">
    <property type="protein sequence ID" value="BDQ34566.1"/>
    <property type="molecule type" value="Genomic_DNA"/>
</dbReference>
<feature type="binding site" evidence="18">
    <location>
        <begin position="391"/>
        <end position="392"/>
    </location>
    <ligand>
        <name>acetyl-CoA</name>
        <dbReference type="ChEBI" id="CHEBI:57288"/>
    </ligand>
</feature>
<evidence type="ECO:0000256" key="4">
    <source>
        <dbReference type="ARBA" id="ARBA00022490"/>
    </source>
</evidence>
<dbReference type="CDD" id="cd03353">
    <property type="entry name" value="LbH_GlmU_C"/>
    <property type="match status" value="1"/>
</dbReference>
<dbReference type="InterPro" id="IPR005882">
    <property type="entry name" value="Bifunctional_GlmU"/>
</dbReference>
<dbReference type="HAMAP" id="MF_01631">
    <property type="entry name" value="GlmU"/>
    <property type="match status" value="1"/>
</dbReference>
<evidence type="ECO:0000256" key="13">
    <source>
        <dbReference type="ARBA" id="ARBA00023315"/>
    </source>
</evidence>
<evidence type="ECO:0000256" key="12">
    <source>
        <dbReference type="ARBA" id="ARBA00023268"/>
    </source>
</evidence>
<evidence type="ECO:0000256" key="2">
    <source>
        <dbReference type="ARBA" id="ARBA00007707"/>
    </source>
</evidence>
<evidence type="ECO:0000256" key="6">
    <source>
        <dbReference type="ARBA" id="ARBA00022695"/>
    </source>
</evidence>
<dbReference type="Proteomes" id="UP001061361">
    <property type="component" value="Chromosome"/>
</dbReference>
<feature type="binding site" evidence="18">
    <location>
        <position position="410"/>
    </location>
    <ligand>
        <name>acetyl-CoA</name>
        <dbReference type="ChEBI" id="CHEBI:57288"/>
    </ligand>
</feature>
<name>A0ABM8ASZ7_9BACT</name>
<dbReference type="RefSeq" id="WP_264981465.1">
    <property type="nucleotide sequence ID" value="NZ_AP026708.1"/>
</dbReference>
<dbReference type="Pfam" id="PF12804">
    <property type="entry name" value="NTP_transf_3"/>
    <property type="match status" value="1"/>
</dbReference>
<dbReference type="PANTHER" id="PTHR43584:SF3">
    <property type="entry name" value="BIFUNCTIONAL PROTEIN GLMU"/>
    <property type="match status" value="1"/>
</dbReference>
<comment type="cofactor">
    <cofactor evidence="18">
        <name>Mg(2+)</name>
        <dbReference type="ChEBI" id="CHEBI:18420"/>
    </cofactor>
    <text evidence="18">Binds 1 Mg(2+) ion per subunit.</text>
</comment>
<comment type="similarity">
    <text evidence="2 18">In the C-terminal section; belongs to the transferase hexapeptide repeat family.</text>
</comment>
<dbReference type="SUPFAM" id="SSF51161">
    <property type="entry name" value="Trimeric LpxA-like enzymes"/>
    <property type="match status" value="1"/>
</dbReference>
<protein>
    <recommendedName>
        <fullName evidence="18">Bifunctional protein GlmU</fullName>
    </recommendedName>
    <domain>
        <recommendedName>
            <fullName evidence="18">UDP-N-acetylglucosamine pyrophosphorylase</fullName>
            <ecNumber evidence="18">2.7.7.23</ecNumber>
        </recommendedName>
        <alternativeName>
            <fullName evidence="18">N-acetylglucosamine-1-phosphate uridyltransferase</fullName>
        </alternativeName>
    </domain>
    <domain>
        <recommendedName>
            <fullName evidence="18">Glucosamine-1-phosphate N-acetyltransferase</fullName>
            <ecNumber evidence="18">2.3.1.157</ecNumber>
        </recommendedName>
    </domain>
</protein>
<comment type="pathway">
    <text evidence="18">Nucleotide-sugar biosynthesis; UDP-N-acetyl-alpha-D-glucosamine biosynthesis; N-acetyl-alpha-D-glucosamine 1-phosphate from alpha-D-glucosamine 6-phosphate (route II): step 2/2.</text>
</comment>
<dbReference type="EC" id="2.3.1.157" evidence="18"/>
<feature type="binding site" evidence="18">
    <location>
        <position position="232"/>
    </location>
    <ligand>
        <name>UDP-N-acetyl-alpha-D-glucosamine</name>
        <dbReference type="ChEBI" id="CHEBI:57705"/>
    </ligand>
</feature>
<dbReference type="InterPro" id="IPR025877">
    <property type="entry name" value="MobA-like_NTP_Trfase"/>
</dbReference>
<keyword evidence="7 18" id="KW-0479">Metal-binding</keyword>
<keyword evidence="21" id="KW-1185">Reference proteome</keyword>
<dbReference type="InterPro" id="IPR001451">
    <property type="entry name" value="Hexapep"/>
</dbReference>